<accession>D5QAL8</accession>
<organism evidence="1 2">
    <name type="scientific">Novacetimonas hansenii ATCC 23769</name>
    <dbReference type="NCBI Taxonomy" id="714995"/>
    <lineage>
        <taxon>Bacteria</taxon>
        <taxon>Pseudomonadati</taxon>
        <taxon>Pseudomonadota</taxon>
        <taxon>Alphaproteobacteria</taxon>
        <taxon>Acetobacterales</taxon>
        <taxon>Acetobacteraceae</taxon>
        <taxon>Novacetimonas</taxon>
    </lineage>
</organism>
<sequence length="42" mass="4842">MTLLEVEYISFQFAFSMMKLISFNMILPIGSEILERSKAKAL</sequence>
<reference evidence="1 2" key="1">
    <citation type="journal article" date="2010" name="J. Bacteriol.">
        <title>Genome sequence of a cellulose-producing bacterium, Gluconacetobacter hansenii ATCC 23769.</title>
        <authorList>
            <person name="Iyer P.R."/>
            <person name="Geib S.M."/>
            <person name="Catchmark J."/>
            <person name="Kao T.H."/>
            <person name="Tien M."/>
        </authorList>
    </citation>
    <scope>NUCLEOTIDE SEQUENCE [LARGE SCALE GENOMIC DNA]</scope>
    <source>
        <strain evidence="1 2">ATCC 23769</strain>
    </source>
</reference>
<evidence type="ECO:0000313" key="1">
    <source>
        <dbReference type="EMBL" id="EFG85741.1"/>
    </source>
</evidence>
<evidence type="ECO:0000313" key="2">
    <source>
        <dbReference type="Proteomes" id="UP000006468"/>
    </source>
</evidence>
<dbReference type="EMBL" id="ADTV01000003">
    <property type="protein sequence ID" value="EFG85741.1"/>
    <property type="molecule type" value="Genomic_DNA"/>
</dbReference>
<dbReference type="Proteomes" id="UP000006468">
    <property type="component" value="Chromosome"/>
</dbReference>
<dbReference type="HOGENOM" id="CLU_3252947_0_0_5"/>
<comment type="caution">
    <text evidence="1">The sequence shown here is derived from an EMBL/GenBank/DDBJ whole genome shotgun (WGS) entry which is preliminary data.</text>
</comment>
<proteinExistence type="predicted"/>
<gene>
    <name evidence="1" type="ORF">GXY_00688</name>
</gene>
<dbReference type="AlphaFoldDB" id="D5QAL8"/>
<protein>
    <submittedName>
        <fullName evidence="1">Uncharacterized protein</fullName>
    </submittedName>
</protein>
<name>D5QAL8_NOVHA</name>